<keyword evidence="1" id="KW-0812">Transmembrane</keyword>
<feature type="chain" id="PRO_5042288651" evidence="2">
    <location>
        <begin position="21"/>
        <end position="966"/>
    </location>
</feature>
<feature type="transmembrane region" description="Helical" evidence="1">
    <location>
        <begin position="756"/>
        <end position="775"/>
    </location>
</feature>
<feature type="transmembrane region" description="Helical" evidence="1">
    <location>
        <begin position="895"/>
        <end position="918"/>
    </location>
</feature>
<accession>A0AAD1Y086</accession>
<keyword evidence="2" id="KW-0732">Signal</keyword>
<keyword evidence="1" id="KW-0472">Membrane</keyword>
<dbReference type="Proteomes" id="UP001295684">
    <property type="component" value="Unassembled WGS sequence"/>
</dbReference>
<gene>
    <name evidence="3" type="ORF">ECRASSUSDP1_LOCUS23526</name>
</gene>
<proteinExistence type="predicted"/>
<protein>
    <submittedName>
        <fullName evidence="3">Uncharacterized protein</fullName>
    </submittedName>
</protein>
<evidence type="ECO:0000313" key="3">
    <source>
        <dbReference type="EMBL" id="CAI2382059.1"/>
    </source>
</evidence>
<feature type="transmembrane region" description="Helical" evidence="1">
    <location>
        <begin position="863"/>
        <end position="883"/>
    </location>
</feature>
<evidence type="ECO:0000313" key="4">
    <source>
        <dbReference type="Proteomes" id="UP001295684"/>
    </source>
</evidence>
<comment type="caution">
    <text evidence="3">The sequence shown here is derived from an EMBL/GenBank/DDBJ whole genome shotgun (WGS) entry which is preliminary data.</text>
</comment>
<name>A0AAD1Y086_EUPCR</name>
<dbReference type="AlphaFoldDB" id="A0AAD1Y086"/>
<dbReference type="EMBL" id="CAMPGE010024202">
    <property type="protein sequence ID" value="CAI2382059.1"/>
    <property type="molecule type" value="Genomic_DNA"/>
</dbReference>
<feature type="signal peptide" evidence="2">
    <location>
        <begin position="1"/>
        <end position="20"/>
    </location>
</feature>
<evidence type="ECO:0000256" key="1">
    <source>
        <dbReference type="SAM" id="Phobius"/>
    </source>
</evidence>
<organism evidence="3 4">
    <name type="scientific">Euplotes crassus</name>
    <dbReference type="NCBI Taxonomy" id="5936"/>
    <lineage>
        <taxon>Eukaryota</taxon>
        <taxon>Sar</taxon>
        <taxon>Alveolata</taxon>
        <taxon>Ciliophora</taxon>
        <taxon>Intramacronucleata</taxon>
        <taxon>Spirotrichea</taxon>
        <taxon>Hypotrichia</taxon>
        <taxon>Euplotida</taxon>
        <taxon>Euplotidae</taxon>
        <taxon>Moneuplotes</taxon>
    </lineage>
</organism>
<evidence type="ECO:0000256" key="2">
    <source>
        <dbReference type="SAM" id="SignalP"/>
    </source>
</evidence>
<sequence>MRRQTLFLLLIILLLPAALCTEDPSPEDIYFQDWTFQVDDQEGKLEHLEVLRLRPDEDYKDFILLLNVTVKDEENRPKSYVVAKYKDYSQRLDYVSAVKSFEVDSDNGIAYIGVNYGQTTIFLYQFNYLEQKLVRFNFFSFSSYNHLNKVELRENGSMLLFINTLYHRYLCLFDLSEKTNRCISPTDLNVGFVTLRDSKVLISRNIPDNGYHTYGLQIVNFEIESSFMMKIRNPFKNKTSTLLMNGLYHKSNADYVHLFLRSATRIMYYKITSELFVSSIDSCVRFELDYKMQDKDFELIGKDDDIYLLLNSLKDDSKIMLVFNTLYAEYTSFKISTQRFVYYLDRSNIFHFLSSDSSLPSESGNTYKAIYSRAPLISIGSIEEIGVFSEMQIKLHNETIPDSNYEEVPLVLNDNINFSSSPYENAFAISLNLTSDKTYFSKSIYLKPSFIKIYNHNILHMKTTHNLDLSNKYNIYFPGNDSSGFVLNDYNSTREKSLWIRSKNVVKNEVYKGSFKFEENLTNQKKYTLEQPIVILQESCAKGCIYCPDYQEVYEKHIPISCNKCDEEGGYLKNGGVCYFTLLTLLKLCPYIIISMLTVLWCLSWIPKYHHYFKIYVYHCHSIFIILLNIYHYFYYLYRDHPTKEIEELLKVLAFNSTFLVYIFPPLGFIPPVKTMLLSYIFRIYGYFRICVGCIIINYFQVFLFLGSITLFILTYYVVFKNKPQLRRRIKYIFHCIFHYNSTINLNSILFYLEGVFPVLIFAFTALVIFIKNIYKVMKVQYSGQNKIFNESPYTVGLKTNSSYCLLFYHFFEIKLLLQVSLCLLFRKFIYLNFCIPFIVIEFLWTVFVIVKNPTVDKYLHKLLIMDCLVILFASIIIGIVIDKEGGYYFWKMDIIAIICLPINYVLLFMFLLMRMVWRYFSNRRNIKKFGRKEGLNDGEIHFRNQFEPEERRRIINITTDSHSYS</sequence>
<reference evidence="3" key="1">
    <citation type="submission" date="2023-07" db="EMBL/GenBank/DDBJ databases">
        <authorList>
            <consortium name="AG Swart"/>
            <person name="Singh M."/>
            <person name="Singh A."/>
            <person name="Seah K."/>
            <person name="Emmerich C."/>
        </authorList>
    </citation>
    <scope>NUCLEOTIDE SEQUENCE</scope>
    <source>
        <strain evidence="3">DP1</strain>
    </source>
</reference>
<feature type="transmembrane region" description="Helical" evidence="1">
    <location>
        <begin position="615"/>
        <end position="637"/>
    </location>
</feature>
<keyword evidence="4" id="KW-1185">Reference proteome</keyword>
<feature type="transmembrane region" description="Helical" evidence="1">
    <location>
        <begin position="703"/>
        <end position="720"/>
    </location>
</feature>
<feature type="transmembrane region" description="Helical" evidence="1">
    <location>
        <begin position="579"/>
        <end position="603"/>
    </location>
</feature>
<feature type="transmembrane region" description="Helical" evidence="1">
    <location>
        <begin position="796"/>
        <end position="818"/>
    </location>
</feature>
<keyword evidence="1" id="KW-1133">Transmembrane helix</keyword>
<feature type="transmembrane region" description="Helical" evidence="1">
    <location>
        <begin position="830"/>
        <end position="851"/>
    </location>
</feature>